<gene>
    <name evidence="1" type="ORF">A33Q_0826</name>
</gene>
<accession>S2E3G3</accession>
<dbReference type="AlphaFoldDB" id="S2E3G3"/>
<sequence length="42" mass="4907">MHKFRKGLIGSHTEKYMYMIRHSINSKHFMISILNNAGDVSI</sequence>
<keyword evidence="2" id="KW-1185">Reference proteome</keyword>
<dbReference type="EMBL" id="ALWO02000018">
    <property type="protein sequence ID" value="EOZ99036.1"/>
    <property type="molecule type" value="Genomic_DNA"/>
</dbReference>
<protein>
    <submittedName>
        <fullName evidence="1">Uncharacterized protein</fullName>
    </submittedName>
</protein>
<proteinExistence type="predicted"/>
<name>S2E3G3_INDAL</name>
<evidence type="ECO:0000313" key="2">
    <source>
        <dbReference type="Proteomes" id="UP000006073"/>
    </source>
</evidence>
<dbReference type="Proteomes" id="UP000006073">
    <property type="component" value="Unassembled WGS sequence"/>
</dbReference>
<evidence type="ECO:0000313" key="1">
    <source>
        <dbReference type="EMBL" id="EOZ99036.1"/>
    </source>
</evidence>
<comment type="caution">
    <text evidence="1">The sequence shown here is derived from an EMBL/GenBank/DDBJ whole genome shotgun (WGS) entry which is preliminary data.</text>
</comment>
<reference evidence="1 2" key="1">
    <citation type="journal article" date="2013" name="Genome Announc.">
        <title>Draft Genome Sequence of Indibacter alkaliphilus Strain LW1T, Isolated from Lonar Lake, a Haloalkaline Lake in the Buldana District of Maharashtra, India.</title>
        <authorList>
            <person name="Singh A."/>
            <person name="Kumar Jangir P."/>
            <person name="Sharma R."/>
            <person name="Singh A."/>
            <person name="Kumar Pinnaka A."/>
            <person name="Shivaji S."/>
        </authorList>
    </citation>
    <scope>NUCLEOTIDE SEQUENCE [LARGE SCALE GENOMIC DNA]</scope>
    <source>
        <strain evidence="2">CCUG 57479 / KCTC 22604 / LW1</strain>
    </source>
</reference>
<organism evidence="1 2">
    <name type="scientific">Indibacter alkaliphilus (strain CCUG 57479 / KCTC 22604 / LW1)</name>
    <dbReference type="NCBI Taxonomy" id="1189612"/>
    <lineage>
        <taxon>Bacteria</taxon>
        <taxon>Pseudomonadati</taxon>
        <taxon>Bacteroidota</taxon>
        <taxon>Cytophagia</taxon>
        <taxon>Cytophagales</taxon>
        <taxon>Cyclobacteriaceae</taxon>
    </lineage>
</organism>